<dbReference type="PROSITE" id="PS51379">
    <property type="entry name" value="4FE4S_FER_2"/>
    <property type="match status" value="2"/>
</dbReference>
<dbReference type="PANTHER" id="PTHR42989">
    <property type="entry name" value="HYDROGENASE-4 COMPONENT I"/>
    <property type="match status" value="1"/>
</dbReference>
<evidence type="ECO:0000256" key="5">
    <source>
        <dbReference type="ARBA" id="ARBA00022723"/>
    </source>
</evidence>
<evidence type="ECO:0000313" key="9">
    <source>
        <dbReference type="EMBL" id="QLJ53041.1"/>
    </source>
</evidence>
<proteinExistence type="inferred from homology"/>
<evidence type="ECO:0000256" key="6">
    <source>
        <dbReference type="ARBA" id="ARBA00023004"/>
    </source>
</evidence>
<dbReference type="InterPro" id="IPR017896">
    <property type="entry name" value="4Fe4S_Fe-S-bd"/>
</dbReference>
<dbReference type="InterPro" id="IPR052375">
    <property type="entry name" value="Complex_I_20kDa-like"/>
</dbReference>
<evidence type="ECO:0000256" key="4">
    <source>
        <dbReference type="ARBA" id="ARBA00022485"/>
    </source>
</evidence>
<reference evidence="10" key="1">
    <citation type="submission" date="2020-07" db="EMBL/GenBank/DDBJ databases">
        <title>Metabolic diversity and evolutionary history of the archaeal phylum ###Micrarchaeota### uncovered from a freshwater lake metagenome.</title>
        <authorList>
            <person name="Kadnikov V.V."/>
            <person name="Savvichev A.S."/>
            <person name="Mardanov A.V."/>
            <person name="Beletsky A.V."/>
            <person name="Chupakov A.V."/>
            <person name="Kokryatskaya N.M."/>
            <person name="Pimenov N.V."/>
            <person name="Ravin N.V."/>
        </authorList>
    </citation>
    <scope>NUCLEOTIDE SEQUENCE [LARGE SCALE GENOMIC DNA]</scope>
</reference>
<feature type="domain" description="4Fe-4S ferredoxin-type" evidence="8">
    <location>
        <begin position="185"/>
        <end position="214"/>
    </location>
</feature>
<dbReference type="InterPro" id="IPR006137">
    <property type="entry name" value="NADH_UbQ_OxRdtase-like_20kDa"/>
</dbReference>
<dbReference type="PANTHER" id="PTHR42989:SF1">
    <property type="entry name" value="FORMATE HYDROGENLYASE SUBUNIT 7-RELATED"/>
    <property type="match status" value="1"/>
</dbReference>
<dbReference type="GO" id="GO:0016491">
    <property type="term" value="F:oxidoreductase activity"/>
    <property type="evidence" value="ECO:0007669"/>
    <property type="project" value="UniProtKB-ARBA"/>
</dbReference>
<evidence type="ECO:0000256" key="7">
    <source>
        <dbReference type="ARBA" id="ARBA00023014"/>
    </source>
</evidence>
<protein>
    <submittedName>
        <fullName evidence="9">NiFe hydrogenase, small subunit</fullName>
    </submittedName>
</protein>
<evidence type="ECO:0000313" key="10">
    <source>
        <dbReference type="Proteomes" id="UP000510821"/>
    </source>
</evidence>
<dbReference type="PROSITE" id="PS00198">
    <property type="entry name" value="4FE4S_FER_1"/>
    <property type="match status" value="1"/>
</dbReference>
<comment type="cofactor">
    <cofactor evidence="1">
        <name>[4Fe-4S] cluster</name>
        <dbReference type="ChEBI" id="CHEBI:49883"/>
    </cofactor>
</comment>
<dbReference type="Gene3D" id="3.30.70.3270">
    <property type="match status" value="1"/>
</dbReference>
<dbReference type="NCBIfam" id="NF005012">
    <property type="entry name" value="PRK06411.1"/>
    <property type="match status" value="1"/>
</dbReference>
<dbReference type="Pfam" id="PF13237">
    <property type="entry name" value="Fer4_10"/>
    <property type="match status" value="1"/>
</dbReference>
<keyword evidence="5" id="KW-0479">Metal-binding</keyword>
<feature type="domain" description="4Fe-4S ferredoxin-type" evidence="8">
    <location>
        <begin position="152"/>
        <end position="181"/>
    </location>
</feature>
<dbReference type="InterPro" id="IPR017900">
    <property type="entry name" value="4Fe4S_Fe_S_CS"/>
</dbReference>
<dbReference type="Gene3D" id="3.40.50.12280">
    <property type="match status" value="1"/>
</dbReference>
<accession>A0A7D6BT64</accession>
<sequence>MLSTGAEDTVKKFPKVYPLALAGCNGCDIEIIATLGPRFDQDRLGIEVVNSPKDAHILMVNGTVNRKLKKHLNGIYKQMADPRIVVAVGSCAISNGPFRECYNMCCRVDEVVPVSVYIPGCPPRPRAILYGLRRTLEKCPPNLAPAPLKTRSRLTRDRKICINCGACTLVCPSKACYFVQDKEKRRVDFNLAYCTFCGQCVEVCPVKCLKMVNEYELATSNKDELMI</sequence>
<dbReference type="KEGG" id="flt:Sv326_0866"/>
<dbReference type="GO" id="GO:0051539">
    <property type="term" value="F:4 iron, 4 sulfur cluster binding"/>
    <property type="evidence" value="ECO:0007669"/>
    <property type="project" value="UniProtKB-KW"/>
</dbReference>
<comment type="similarity">
    <text evidence="3">Belongs to the FrhG family.</text>
</comment>
<evidence type="ECO:0000256" key="3">
    <source>
        <dbReference type="ARBA" id="ARBA00010870"/>
    </source>
</evidence>
<evidence type="ECO:0000256" key="2">
    <source>
        <dbReference type="ARBA" id="ARBA00009173"/>
    </source>
</evidence>
<evidence type="ECO:0000256" key="1">
    <source>
        <dbReference type="ARBA" id="ARBA00001966"/>
    </source>
</evidence>
<comment type="similarity">
    <text evidence="2">Belongs to the complex I 20 kDa subunit family.</text>
</comment>
<gene>
    <name evidence="9" type="ORF">Sv326_0866</name>
</gene>
<keyword evidence="7" id="KW-0411">Iron-sulfur</keyword>
<dbReference type="AlphaFoldDB" id="A0A7D6BT64"/>
<evidence type="ECO:0000259" key="8">
    <source>
        <dbReference type="PROSITE" id="PS51379"/>
    </source>
</evidence>
<keyword evidence="6" id="KW-0408">Iron</keyword>
<organism evidence="9 10">
    <name type="scientific">Fermentimicrarchaeum limneticum</name>
    <dbReference type="NCBI Taxonomy" id="2795018"/>
    <lineage>
        <taxon>Archaea</taxon>
        <taxon>Candidatus Micrarchaeota</taxon>
        <taxon>Candidatus Fermentimicrarchaeales</taxon>
        <taxon>Candidatus Fermentimicrarchaeaceae</taxon>
        <taxon>Candidatus Fermentimicrarchaeum</taxon>
    </lineage>
</organism>
<keyword evidence="4" id="KW-0004">4Fe-4S</keyword>
<dbReference type="SUPFAM" id="SSF56770">
    <property type="entry name" value="HydA/Nqo6-like"/>
    <property type="match status" value="1"/>
</dbReference>
<dbReference type="SUPFAM" id="SSF54862">
    <property type="entry name" value="4Fe-4S ferredoxins"/>
    <property type="match status" value="1"/>
</dbReference>
<dbReference type="Proteomes" id="UP000510821">
    <property type="component" value="Chromosome"/>
</dbReference>
<dbReference type="EMBL" id="CP058998">
    <property type="protein sequence ID" value="QLJ53041.1"/>
    <property type="molecule type" value="Genomic_DNA"/>
</dbReference>
<dbReference type="GO" id="GO:0046872">
    <property type="term" value="F:metal ion binding"/>
    <property type="evidence" value="ECO:0007669"/>
    <property type="project" value="UniProtKB-KW"/>
</dbReference>
<name>A0A7D6BT64_FERL1</name>
<dbReference type="Pfam" id="PF01058">
    <property type="entry name" value="Oxidored_q6"/>
    <property type="match status" value="1"/>
</dbReference>